<dbReference type="AlphaFoldDB" id="A0A5N6PKT6"/>
<keyword evidence="2" id="KW-0863">Zinc-finger</keyword>
<evidence type="ECO:0000313" key="11">
    <source>
        <dbReference type="EMBL" id="KAD6455048.1"/>
    </source>
</evidence>
<keyword evidence="7" id="KW-0539">Nucleus</keyword>
<comment type="caution">
    <text evidence="11">The sequence shown here is derived from an EMBL/GenBank/DDBJ whole genome shotgun (WGS) entry which is preliminary data.</text>
</comment>
<keyword evidence="1" id="KW-0479">Metal-binding</keyword>
<feature type="domain" description="GAG-pre-integrase" evidence="10">
    <location>
        <begin position="164"/>
        <end position="229"/>
    </location>
</feature>
<keyword evidence="4" id="KW-0805">Transcription regulation</keyword>
<dbReference type="InterPro" id="IPR025724">
    <property type="entry name" value="GAG-pre-integrase_dom"/>
</dbReference>
<dbReference type="InterPro" id="IPR003851">
    <property type="entry name" value="Znf_Dof"/>
</dbReference>
<keyword evidence="5" id="KW-0238">DNA-binding</keyword>
<sequence>MSSEPCNQRRTTTAKTRYAAGAPLPDTEHLPCPHCDSTNSASTTTITSQPRHFYKACRRYMTHGGKLHDIPIVGGSQKNAKRLRLTTTHNIPPPFNPTTWLTLSPSNLNPLHKRTRRRVAFSCRQEIGAFKDGISKFRRPIKQEKKEWLTHAYRMKVKRAINWLYKIALTTVKPVCLQAKLDDIAWLWHARLGHVNFHTLEEMGRKETAYGLPKIVHTDQVCEGCIIGKLPRRPFPQEAQWQAT</sequence>
<keyword evidence="6" id="KW-0804">Transcription</keyword>
<accession>A0A5N6PKT6</accession>
<evidence type="ECO:0000256" key="4">
    <source>
        <dbReference type="ARBA" id="ARBA00023015"/>
    </source>
</evidence>
<evidence type="ECO:0000256" key="6">
    <source>
        <dbReference type="ARBA" id="ARBA00023163"/>
    </source>
</evidence>
<organism evidence="11 12">
    <name type="scientific">Mikania micrantha</name>
    <name type="common">bitter vine</name>
    <dbReference type="NCBI Taxonomy" id="192012"/>
    <lineage>
        <taxon>Eukaryota</taxon>
        <taxon>Viridiplantae</taxon>
        <taxon>Streptophyta</taxon>
        <taxon>Embryophyta</taxon>
        <taxon>Tracheophyta</taxon>
        <taxon>Spermatophyta</taxon>
        <taxon>Magnoliopsida</taxon>
        <taxon>eudicotyledons</taxon>
        <taxon>Gunneridae</taxon>
        <taxon>Pentapetalae</taxon>
        <taxon>asterids</taxon>
        <taxon>campanulids</taxon>
        <taxon>Asterales</taxon>
        <taxon>Asteraceae</taxon>
        <taxon>Asteroideae</taxon>
        <taxon>Heliantheae alliance</taxon>
        <taxon>Eupatorieae</taxon>
        <taxon>Mikania</taxon>
    </lineage>
</organism>
<evidence type="ECO:0000259" key="9">
    <source>
        <dbReference type="Pfam" id="PF02701"/>
    </source>
</evidence>
<evidence type="ECO:0000256" key="8">
    <source>
        <dbReference type="SAM" id="MobiDB-lite"/>
    </source>
</evidence>
<evidence type="ECO:0000259" key="10">
    <source>
        <dbReference type="Pfam" id="PF13976"/>
    </source>
</evidence>
<evidence type="ECO:0000313" key="12">
    <source>
        <dbReference type="Proteomes" id="UP000326396"/>
    </source>
</evidence>
<protein>
    <recommendedName>
        <fullName evidence="13">GAG-pre-integrase domain-containing protein</fullName>
    </recommendedName>
</protein>
<feature type="compositionally biased region" description="Low complexity" evidence="8">
    <location>
        <begin position="9"/>
        <end position="22"/>
    </location>
</feature>
<evidence type="ECO:0000256" key="7">
    <source>
        <dbReference type="ARBA" id="ARBA00023242"/>
    </source>
</evidence>
<dbReference type="GO" id="GO:0003700">
    <property type="term" value="F:DNA-binding transcription factor activity"/>
    <property type="evidence" value="ECO:0007669"/>
    <property type="project" value="InterPro"/>
</dbReference>
<dbReference type="GO" id="GO:0003677">
    <property type="term" value="F:DNA binding"/>
    <property type="evidence" value="ECO:0007669"/>
    <property type="project" value="UniProtKB-KW"/>
</dbReference>
<evidence type="ECO:0000256" key="5">
    <source>
        <dbReference type="ARBA" id="ARBA00023125"/>
    </source>
</evidence>
<reference evidence="11 12" key="1">
    <citation type="submission" date="2019-05" db="EMBL/GenBank/DDBJ databases">
        <title>Mikania micrantha, genome provides insights into the molecular mechanism of rapid growth.</title>
        <authorList>
            <person name="Liu B."/>
        </authorList>
    </citation>
    <scope>NUCLEOTIDE SEQUENCE [LARGE SCALE GENOMIC DNA]</scope>
    <source>
        <strain evidence="11">NLD-2019</strain>
        <tissue evidence="11">Leaf</tissue>
    </source>
</reference>
<gene>
    <name evidence="11" type="ORF">E3N88_09754</name>
</gene>
<dbReference type="PANTHER" id="PTHR31992:SF12">
    <property type="entry name" value="DOF ZINC FINGER PROTEIN DOF3.4"/>
    <property type="match status" value="1"/>
</dbReference>
<keyword evidence="12" id="KW-1185">Reference proteome</keyword>
<evidence type="ECO:0000256" key="2">
    <source>
        <dbReference type="ARBA" id="ARBA00022771"/>
    </source>
</evidence>
<dbReference type="Pfam" id="PF02701">
    <property type="entry name" value="Zn_ribbon_Dof"/>
    <property type="match status" value="1"/>
</dbReference>
<feature type="region of interest" description="Disordered" evidence="8">
    <location>
        <begin position="1"/>
        <end position="25"/>
    </location>
</feature>
<proteinExistence type="predicted"/>
<dbReference type="InterPro" id="IPR045174">
    <property type="entry name" value="Dof"/>
</dbReference>
<dbReference type="OrthoDB" id="1751640at2759"/>
<feature type="domain" description="Dof-type" evidence="9">
    <location>
        <begin position="29"/>
        <end position="81"/>
    </location>
</feature>
<dbReference type="Proteomes" id="UP000326396">
    <property type="component" value="Linkage Group LG12"/>
</dbReference>
<keyword evidence="3" id="KW-0862">Zinc</keyword>
<evidence type="ECO:0000256" key="1">
    <source>
        <dbReference type="ARBA" id="ARBA00022723"/>
    </source>
</evidence>
<dbReference type="GO" id="GO:0008270">
    <property type="term" value="F:zinc ion binding"/>
    <property type="evidence" value="ECO:0007669"/>
    <property type="project" value="UniProtKB-KW"/>
</dbReference>
<dbReference type="PANTHER" id="PTHR31992">
    <property type="entry name" value="DOF ZINC FINGER PROTEIN DOF1.4-RELATED"/>
    <property type="match status" value="1"/>
</dbReference>
<dbReference type="Pfam" id="PF13976">
    <property type="entry name" value="gag_pre-integrs"/>
    <property type="match status" value="1"/>
</dbReference>
<evidence type="ECO:0008006" key="13">
    <source>
        <dbReference type="Google" id="ProtNLM"/>
    </source>
</evidence>
<name>A0A5N6PKT6_9ASTR</name>
<evidence type="ECO:0000256" key="3">
    <source>
        <dbReference type="ARBA" id="ARBA00022833"/>
    </source>
</evidence>
<dbReference type="EMBL" id="SZYD01000004">
    <property type="protein sequence ID" value="KAD6455048.1"/>
    <property type="molecule type" value="Genomic_DNA"/>
</dbReference>